<dbReference type="AlphaFoldDB" id="X1KIS8"/>
<accession>X1KIS8</accession>
<proteinExistence type="predicted"/>
<protein>
    <submittedName>
        <fullName evidence="1">Uncharacterized protein</fullName>
    </submittedName>
</protein>
<reference evidence="1" key="1">
    <citation type="journal article" date="2014" name="Front. Microbiol.">
        <title>High frequency of phylogenetically diverse reductive dehalogenase-homologous genes in deep subseafloor sedimentary metagenomes.</title>
        <authorList>
            <person name="Kawai M."/>
            <person name="Futagami T."/>
            <person name="Toyoda A."/>
            <person name="Takaki Y."/>
            <person name="Nishi S."/>
            <person name="Hori S."/>
            <person name="Arai W."/>
            <person name="Tsubouchi T."/>
            <person name="Morono Y."/>
            <person name="Uchiyama I."/>
            <person name="Ito T."/>
            <person name="Fujiyama A."/>
            <person name="Inagaki F."/>
            <person name="Takami H."/>
        </authorList>
    </citation>
    <scope>NUCLEOTIDE SEQUENCE</scope>
    <source>
        <strain evidence="1">Expedition CK06-06</strain>
    </source>
</reference>
<organism evidence="1">
    <name type="scientific">marine sediment metagenome</name>
    <dbReference type="NCBI Taxonomy" id="412755"/>
    <lineage>
        <taxon>unclassified sequences</taxon>
        <taxon>metagenomes</taxon>
        <taxon>ecological metagenomes</taxon>
    </lineage>
</organism>
<evidence type="ECO:0000313" key="1">
    <source>
        <dbReference type="EMBL" id="GAH93515.1"/>
    </source>
</evidence>
<dbReference type="Pfam" id="PF10734">
    <property type="entry name" value="DUF2523"/>
    <property type="match status" value="1"/>
</dbReference>
<gene>
    <name evidence="1" type="ORF">S06H3_03679</name>
</gene>
<dbReference type="InterPro" id="IPR019670">
    <property type="entry name" value="DUF2523"/>
</dbReference>
<name>X1KIS8_9ZZZZ</name>
<comment type="caution">
    <text evidence="1">The sequence shown here is derived from an EMBL/GenBank/DDBJ whole genome shotgun (WGS) entry which is preliminary data.</text>
</comment>
<sequence>MIDNLTDWLMKLVQPLVVRVMTALGLSVVTIEGTQTAFQQTLDYVQGAVNSMPAAVLQMGELFGISTGMSWCCMSPQNTSSCRSSCSSSTSRRCCSSLCWIRIRKQWVDRIPSVRT</sequence>
<dbReference type="EMBL" id="BARV01001222">
    <property type="protein sequence ID" value="GAH93515.1"/>
    <property type="molecule type" value="Genomic_DNA"/>
</dbReference>